<dbReference type="Pfam" id="PF14577">
    <property type="entry name" value="SEO_C"/>
    <property type="match status" value="1"/>
</dbReference>
<protein>
    <submittedName>
        <fullName evidence="4">Protein SIEVE ELEMENT OCCLUSION B-like</fullName>
    </submittedName>
</protein>
<evidence type="ECO:0000313" key="3">
    <source>
        <dbReference type="Proteomes" id="UP000515121"/>
    </source>
</evidence>
<keyword evidence="3" id="KW-1185">Reference proteome</keyword>
<organism evidence="3 4">
    <name type="scientific">Durio zibethinus</name>
    <name type="common">Durian</name>
    <dbReference type="NCBI Taxonomy" id="66656"/>
    <lineage>
        <taxon>Eukaryota</taxon>
        <taxon>Viridiplantae</taxon>
        <taxon>Streptophyta</taxon>
        <taxon>Embryophyta</taxon>
        <taxon>Tracheophyta</taxon>
        <taxon>Spermatophyta</taxon>
        <taxon>Magnoliopsida</taxon>
        <taxon>eudicotyledons</taxon>
        <taxon>Gunneridae</taxon>
        <taxon>Pentapetalae</taxon>
        <taxon>rosids</taxon>
        <taxon>malvids</taxon>
        <taxon>Malvales</taxon>
        <taxon>Malvaceae</taxon>
        <taxon>Helicteroideae</taxon>
        <taxon>Durio</taxon>
    </lineage>
</organism>
<feature type="domain" description="Sieve element occlusion N-terminal" evidence="1">
    <location>
        <begin position="10"/>
        <end position="201"/>
    </location>
</feature>
<name>A0A6P5Z5R4_DURZI</name>
<dbReference type="Proteomes" id="UP000515121">
    <property type="component" value="Unplaced"/>
</dbReference>
<proteinExistence type="predicted"/>
<dbReference type="KEGG" id="dzi:111297468"/>
<accession>A0A6P5Z5R4</accession>
<dbReference type="GO" id="GO:0010088">
    <property type="term" value="P:phloem development"/>
    <property type="evidence" value="ECO:0007669"/>
    <property type="project" value="InterPro"/>
</dbReference>
<feature type="domain" description="Sieve element occlusion C-terminal" evidence="2">
    <location>
        <begin position="347"/>
        <end position="574"/>
    </location>
</feature>
<dbReference type="Pfam" id="PF14576">
    <property type="entry name" value="SEO_N"/>
    <property type="match status" value="1"/>
</dbReference>
<dbReference type="PANTHER" id="PTHR33232:SF15">
    <property type="entry name" value="PROTEIN SIEVE ELEMENT OCCLUSION B-LIKE"/>
    <property type="match status" value="1"/>
</dbReference>
<evidence type="ECO:0000313" key="4">
    <source>
        <dbReference type="RefSeq" id="XP_022747925.1"/>
    </source>
</evidence>
<dbReference type="InterPro" id="IPR027944">
    <property type="entry name" value="SEO_C"/>
</dbReference>
<evidence type="ECO:0000259" key="2">
    <source>
        <dbReference type="Pfam" id="PF14577"/>
    </source>
</evidence>
<dbReference type="AlphaFoldDB" id="A0A6P5Z5R4"/>
<sequence length="576" mass="66202">MTSLTGSDGINQALADIHKISCKMSCNHSGQVVATTVYLLETLKHYSWNQKVVLVVAAFALSFGEFWLLVSRRDEDPIAKSVNLLKGCLLIPDFNELVKLLRAMMVAVNSNFAFCVLPTSYIKKETSSMMGAIKYFPNPSCQIICRVVYIASTLGKEKVNNLNDFAEEIGKMNTTLQEKLKCCQEEVDEHRQKEYQYICDLIGQSKDQIQIIAKLTGKNENQVPERLKDRHVILLISDFNISIEEIKVLNQLIKKDHLYEMIWIPFGERLSSERNKFLELKKYMISFTFFEPFDIEQAVIEFIKKDWHFIKNPIAVSLKGGEVTCRNALPMLLTWGNSAFPFTDKTEKDKWDKMDKKWKLDLLVDEQIIGQDIESWKKKETVVCFFGGANIEWIKNFTAEVKVAAEATGVSLKMAYVGNNKGKGLARNELSLAKIHVIESEFQWHFWARFKSILQTKIQHGKTCKSDRIMQETMKILNYDGSGKEWAIFGMGSDVMVTMNGKTAITIMSKYKEWKKDVAKPRFFLQGIRSYMTKLSVDHGCIEVHLPVLGQLPGIVFCPKCYREMEMYYTYRCCDE</sequence>
<dbReference type="InterPro" id="IPR039299">
    <property type="entry name" value="SEOA"/>
</dbReference>
<evidence type="ECO:0000259" key="1">
    <source>
        <dbReference type="Pfam" id="PF14576"/>
    </source>
</evidence>
<reference evidence="4" key="1">
    <citation type="submission" date="2025-08" db="UniProtKB">
        <authorList>
            <consortium name="RefSeq"/>
        </authorList>
    </citation>
    <scope>IDENTIFICATION</scope>
    <source>
        <tissue evidence="4">Fruit stalk</tissue>
    </source>
</reference>
<dbReference type="InterPro" id="IPR027942">
    <property type="entry name" value="SEO_N"/>
</dbReference>
<gene>
    <name evidence="4" type="primary">LOC111297468</name>
</gene>
<dbReference type="PANTHER" id="PTHR33232">
    <property type="entry name" value="PROTEIN SIEVE ELEMENT OCCLUSION B-LIKE"/>
    <property type="match status" value="1"/>
</dbReference>
<dbReference type="GeneID" id="111297468"/>
<dbReference type="OrthoDB" id="967935at2759"/>
<dbReference type="RefSeq" id="XP_022747925.1">
    <property type="nucleotide sequence ID" value="XM_022892190.1"/>
</dbReference>